<name>A0A073JWI0_9BACI</name>
<dbReference type="EMBL" id="JOTN01000012">
    <property type="protein sequence ID" value="KEK18616.1"/>
    <property type="molecule type" value="Genomic_DNA"/>
</dbReference>
<comment type="subcellular location">
    <subcellularLocation>
        <location evidence="1">Membrane</location>
        <topology evidence="1">Multi-pass membrane protein</topology>
    </subcellularLocation>
</comment>
<organism evidence="6 7">
    <name type="scientific">Bacillus manliponensis</name>
    <dbReference type="NCBI Taxonomy" id="574376"/>
    <lineage>
        <taxon>Bacteria</taxon>
        <taxon>Bacillati</taxon>
        <taxon>Bacillota</taxon>
        <taxon>Bacilli</taxon>
        <taxon>Bacillales</taxon>
        <taxon>Bacillaceae</taxon>
        <taxon>Bacillus</taxon>
        <taxon>Bacillus cereus group</taxon>
    </lineage>
</organism>
<keyword evidence="4 5" id="KW-0472">Membrane</keyword>
<protein>
    <submittedName>
        <fullName evidence="6">Membrane protein</fullName>
    </submittedName>
</protein>
<evidence type="ECO:0000313" key="6">
    <source>
        <dbReference type="EMBL" id="KEK18616.1"/>
    </source>
</evidence>
<feature type="transmembrane region" description="Helical" evidence="5">
    <location>
        <begin position="234"/>
        <end position="259"/>
    </location>
</feature>
<feature type="transmembrane region" description="Helical" evidence="5">
    <location>
        <begin position="12"/>
        <end position="34"/>
    </location>
</feature>
<evidence type="ECO:0000256" key="5">
    <source>
        <dbReference type="SAM" id="Phobius"/>
    </source>
</evidence>
<dbReference type="Gene3D" id="3.40.1710.10">
    <property type="entry name" value="abc type-2 transporter like domain"/>
    <property type="match status" value="1"/>
</dbReference>
<comment type="caution">
    <text evidence="6">The sequence shown here is derived from an EMBL/GenBank/DDBJ whole genome shotgun (WGS) entry which is preliminary data.</text>
</comment>
<reference evidence="6 7" key="1">
    <citation type="submission" date="2014-06" db="EMBL/GenBank/DDBJ databases">
        <title>Draft genome sequence of Bacillus manliponensis JCM 15802 (MCCC 1A00708).</title>
        <authorList>
            <person name="Lai Q."/>
            <person name="Liu Y."/>
            <person name="Shao Z."/>
        </authorList>
    </citation>
    <scope>NUCLEOTIDE SEQUENCE [LARGE SCALE GENOMIC DNA]</scope>
    <source>
        <strain evidence="6 7">JCM 15802</strain>
    </source>
</reference>
<sequence>MMKKFFSQKLFWGGLLAIILVVSIFIIGVMGSIVNPKPKDIPVALVVEDKGFKMPNNTLNFGETIKKTLTTNKDIPFKWSVLKDKDEAINEMNDRSYYAAIIIPENTSQNIATMLQSSSGQPKVEIIINEGMNYTVANTIGQIANQISLEMNTQVQNLIFSQLEAQSVSLPPDKLKQAINPLKIEKQIINDVDSHTANGNTPVLFTQILWLSVFICSLILFITLKKTTNSQISLASIASQLIGGVVFLLVIVTSIMLFANYVLDVNIPNKENTFLFLLFSGFIFFLLQNALFNWIGIIAAPFILLMFLFSIPVLNLPVEFLPDITKDWLYSWIPLKFSVEGLRGIFFFDNNGVSYQLNIMTYIGIGSLILLMLSIFKKQSKKEQQIELNNSN</sequence>
<evidence type="ECO:0000256" key="3">
    <source>
        <dbReference type="ARBA" id="ARBA00022989"/>
    </source>
</evidence>
<gene>
    <name evidence="6" type="ORF">BAMA_03655</name>
</gene>
<accession>A0A073JWI0</accession>
<dbReference type="PANTHER" id="PTHR43077">
    <property type="entry name" value="TRANSPORT PERMEASE YVFS-RELATED"/>
    <property type="match status" value="1"/>
</dbReference>
<evidence type="ECO:0000256" key="4">
    <source>
        <dbReference type="ARBA" id="ARBA00023136"/>
    </source>
</evidence>
<dbReference type="RefSeq" id="WP_034640456.1">
    <property type="nucleotide sequence ID" value="NZ_CBCSJC010000037.1"/>
</dbReference>
<dbReference type="GO" id="GO:0016020">
    <property type="term" value="C:membrane"/>
    <property type="evidence" value="ECO:0007669"/>
    <property type="project" value="UniProtKB-SubCell"/>
</dbReference>
<dbReference type="InterPro" id="IPR051328">
    <property type="entry name" value="T7SS_ABC-Transporter"/>
</dbReference>
<dbReference type="eggNOG" id="COG1511">
    <property type="taxonomic scope" value="Bacteria"/>
</dbReference>
<evidence type="ECO:0000256" key="1">
    <source>
        <dbReference type="ARBA" id="ARBA00004141"/>
    </source>
</evidence>
<keyword evidence="7" id="KW-1185">Reference proteome</keyword>
<keyword evidence="2 5" id="KW-0812">Transmembrane</keyword>
<feature type="transmembrane region" description="Helical" evidence="5">
    <location>
        <begin position="271"/>
        <end position="287"/>
    </location>
</feature>
<dbReference type="PANTHER" id="PTHR43077:SF5">
    <property type="entry name" value="PHAGE INFECTION PROTEIN"/>
    <property type="match status" value="1"/>
</dbReference>
<dbReference type="Proteomes" id="UP000027822">
    <property type="component" value="Unassembled WGS sequence"/>
</dbReference>
<feature type="transmembrane region" description="Helical" evidence="5">
    <location>
        <begin position="359"/>
        <end position="376"/>
    </location>
</feature>
<dbReference type="AlphaFoldDB" id="A0A073JWI0"/>
<feature type="transmembrane region" description="Helical" evidence="5">
    <location>
        <begin position="294"/>
        <end position="314"/>
    </location>
</feature>
<evidence type="ECO:0000256" key="2">
    <source>
        <dbReference type="ARBA" id="ARBA00022692"/>
    </source>
</evidence>
<feature type="transmembrane region" description="Helical" evidence="5">
    <location>
        <begin position="204"/>
        <end position="222"/>
    </location>
</feature>
<keyword evidence="3 5" id="KW-1133">Transmembrane helix</keyword>
<evidence type="ECO:0000313" key="7">
    <source>
        <dbReference type="Proteomes" id="UP000027822"/>
    </source>
</evidence>
<proteinExistence type="predicted"/>